<dbReference type="GO" id="GO:0005524">
    <property type="term" value="F:ATP binding"/>
    <property type="evidence" value="ECO:0007669"/>
    <property type="project" value="InterPro"/>
</dbReference>
<proteinExistence type="predicted"/>
<evidence type="ECO:0008006" key="8">
    <source>
        <dbReference type="Google" id="ProtNLM"/>
    </source>
</evidence>
<dbReference type="GO" id="GO:0005886">
    <property type="term" value="C:plasma membrane"/>
    <property type="evidence" value="ECO:0007669"/>
    <property type="project" value="UniProtKB-SubCell"/>
</dbReference>
<evidence type="ECO:0000313" key="7">
    <source>
        <dbReference type="Proteomes" id="UP000825483"/>
    </source>
</evidence>
<reference evidence="6" key="1">
    <citation type="journal article" date="2022" name="Int. J. Syst. Evol. Microbiol.">
        <title>Prevotella lacticifex sp. nov., isolated from the rumen of cows.</title>
        <authorList>
            <person name="Shinkai T."/>
            <person name="Ikeyama N."/>
            <person name="Kumagai M."/>
            <person name="Ohmori H."/>
            <person name="Sakamoto M."/>
            <person name="Ohkuma M."/>
            <person name="Mitsumori M."/>
        </authorList>
    </citation>
    <scope>NUCLEOTIDE SEQUENCE</scope>
    <source>
        <strain evidence="6">R5076</strain>
    </source>
</reference>
<evidence type="ECO:0000256" key="2">
    <source>
        <dbReference type="ARBA" id="ARBA00022692"/>
    </source>
</evidence>
<accession>A0A9R1CAV5</accession>
<evidence type="ECO:0000313" key="6">
    <source>
        <dbReference type="EMBL" id="GJG59162.1"/>
    </source>
</evidence>
<dbReference type="PANTHER" id="PTHR35867:SF1">
    <property type="entry name" value="PROTEIN RSEC"/>
    <property type="match status" value="1"/>
</dbReference>
<dbReference type="GeneID" id="72466800"/>
<dbReference type="Proteomes" id="UP000825483">
    <property type="component" value="Unassembled WGS sequence"/>
</dbReference>
<keyword evidence="4 5" id="KW-0472">Membrane</keyword>
<dbReference type="InterPro" id="IPR036640">
    <property type="entry name" value="ABC1_TM_sf"/>
</dbReference>
<sequence>MSEKIKHSGVVESVDGDCMKVRIVQASACADCKAASFCTAAEKKEKIVDIFDKSSIGSHKPGDMVTVATSGATGRKAVMIGFVFPLVILVLVLAVTYSLTHSEPKAALISIASLIPYYLIIYTLRKHLRDKFTFYIEN</sequence>
<evidence type="ECO:0000256" key="3">
    <source>
        <dbReference type="ARBA" id="ARBA00022989"/>
    </source>
</evidence>
<dbReference type="SUPFAM" id="SSF90123">
    <property type="entry name" value="ABC transporter transmembrane region"/>
    <property type="match status" value="1"/>
</dbReference>
<keyword evidence="2 5" id="KW-0812">Transmembrane</keyword>
<dbReference type="RefSeq" id="WP_223928859.1">
    <property type="nucleotide sequence ID" value="NZ_BPTU01000001.1"/>
</dbReference>
<feature type="transmembrane region" description="Helical" evidence="5">
    <location>
        <begin position="77"/>
        <end position="100"/>
    </location>
</feature>
<dbReference type="Pfam" id="PF04246">
    <property type="entry name" value="RseC_MucC"/>
    <property type="match status" value="1"/>
</dbReference>
<evidence type="ECO:0000256" key="4">
    <source>
        <dbReference type="ARBA" id="ARBA00023136"/>
    </source>
</evidence>
<dbReference type="PANTHER" id="PTHR35867">
    <property type="entry name" value="PROTEIN RSEC"/>
    <property type="match status" value="1"/>
</dbReference>
<dbReference type="InterPro" id="IPR007359">
    <property type="entry name" value="SigmaE_reg_RseC_MucC"/>
</dbReference>
<protein>
    <recommendedName>
        <fullName evidence="8">Positive regulator of sigma(E), RseC/MucC</fullName>
    </recommendedName>
</protein>
<evidence type="ECO:0000256" key="5">
    <source>
        <dbReference type="SAM" id="Phobius"/>
    </source>
</evidence>
<organism evidence="6 7">
    <name type="scientific">Prevotella lacticifex</name>
    <dbReference type="NCBI Taxonomy" id="2854755"/>
    <lineage>
        <taxon>Bacteria</taxon>
        <taxon>Pseudomonadati</taxon>
        <taxon>Bacteroidota</taxon>
        <taxon>Bacteroidia</taxon>
        <taxon>Bacteroidales</taxon>
        <taxon>Prevotellaceae</taxon>
        <taxon>Prevotella</taxon>
    </lineage>
</organism>
<dbReference type="EMBL" id="BPUB01000002">
    <property type="protein sequence ID" value="GJG59162.1"/>
    <property type="molecule type" value="Genomic_DNA"/>
</dbReference>
<gene>
    <name evidence="6" type="ORF">PRLR5076_20130</name>
</gene>
<comment type="caution">
    <text evidence="6">The sequence shown here is derived from an EMBL/GenBank/DDBJ whole genome shotgun (WGS) entry which is preliminary data.</text>
</comment>
<keyword evidence="7" id="KW-1185">Reference proteome</keyword>
<feature type="transmembrane region" description="Helical" evidence="5">
    <location>
        <begin position="106"/>
        <end position="124"/>
    </location>
</feature>
<evidence type="ECO:0000256" key="1">
    <source>
        <dbReference type="ARBA" id="ARBA00004651"/>
    </source>
</evidence>
<name>A0A9R1CAV5_9BACT</name>
<keyword evidence="3 5" id="KW-1133">Transmembrane helix</keyword>
<dbReference type="AlphaFoldDB" id="A0A9R1CAV5"/>
<comment type="subcellular location">
    <subcellularLocation>
        <location evidence="1">Cell membrane</location>
        <topology evidence="1">Multi-pass membrane protein</topology>
    </subcellularLocation>
</comment>